<keyword evidence="2" id="KW-0472">Membrane</keyword>
<dbReference type="Pfam" id="PF16998">
    <property type="entry name" value="17kDa_Anti_2"/>
    <property type="match status" value="1"/>
</dbReference>
<protein>
    <submittedName>
        <fullName evidence="4">RT0821/Lpp0805 family surface protein</fullName>
    </submittedName>
</protein>
<keyword evidence="2" id="KW-1133">Transmembrane helix</keyword>
<evidence type="ECO:0000256" key="1">
    <source>
        <dbReference type="SAM" id="MobiDB-lite"/>
    </source>
</evidence>
<feature type="transmembrane region" description="Helical" evidence="2">
    <location>
        <begin position="32"/>
        <end position="58"/>
    </location>
</feature>
<dbReference type="EMBL" id="CP136862">
    <property type="protein sequence ID" value="WOJ90018.1"/>
    <property type="molecule type" value="Genomic_DNA"/>
</dbReference>
<evidence type="ECO:0000313" key="4">
    <source>
        <dbReference type="EMBL" id="WOJ90018.1"/>
    </source>
</evidence>
<evidence type="ECO:0000256" key="2">
    <source>
        <dbReference type="SAM" id="Phobius"/>
    </source>
</evidence>
<evidence type="ECO:0000313" key="5">
    <source>
        <dbReference type="Proteomes" id="UP001626536"/>
    </source>
</evidence>
<dbReference type="RefSeq" id="WP_407339462.1">
    <property type="nucleotide sequence ID" value="NZ_CP136862.1"/>
</dbReference>
<accession>A0ABZ0HTK5</accession>
<dbReference type="InterPro" id="IPR032635">
    <property type="entry name" value="Anti_2"/>
</dbReference>
<keyword evidence="5" id="KW-1185">Reference proteome</keyword>
<feature type="region of interest" description="Disordered" evidence="1">
    <location>
        <begin position="1"/>
        <end position="24"/>
    </location>
</feature>
<dbReference type="Proteomes" id="UP001626536">
    <property type="component" value="Chromosome"/>
</dbReference>
<evidence type="ECO:0000259" key="3">
    <source>
        <dbReference type="Pfam" id="PF16998"/>
    </source>
</evidence>
<gene>
    <name evidence="4" type="ORF">RZS28_01520</name>
</gene>
<feature type="domain" description="Surface antigen" evidence="3">
    <location>
        <begin position="69"/>
        <end position="172"/>
    </location>
</feature>
<organism evidence="4 5">
    <name type="scientific">Methylocapsa polymorpha</name>
    <dbReference type="NCBI Taxonomy" id="3080828"/>
    <lineage>
        <taxon>Bacteria</taxon>
        <taxon>Pseudomonadati</taxon>
        <taxon>Pseudomonadota</taxon>
        <taxon>Alphaproteobacteria</taxon>
        <taxon>Hyphomicrobiales</taxon>
        <taxon>Beijerinckiaceae</taxon>
        <taxon>Methylocapsa</taxon>
    </lineage>
</organism>
<name>A0ABZ0HTK5_9HYPH</name>
<sequence length="176" mass="18749">MTEKLLRHDRRYKSGGGPFTEKKNRADRSFDGWALGLGAPCMAAAGLAVTLAGCSFSMPIATLASSTSSEDATGSIQKSSLEHQLDPEDWRRAKAALATALDPQGNGSVVGWDNPESGNKGSFTPVGKAYPANERICRIFVSQIERKGNEQSMRGTACTEKGGDWTIAEVAPSKKI</sequence>
<keyword evidence="2" id="KW-0812">Transmembrane</keyword>
<proteinExistence type="predicted"/>
<reference evidence="4 5" key="1">
    <citation type="submission" date="2023-10" db="EMBL/GenBank/DDBJ databases">
        <title>Novel methanotroph of the genus Methylocapsa from a subarctic wetland.</title>
        <authorList>
            <person name="Belova S.E."/>
            <person name="Oshkin I.Y."/>
            <person name="Miroshnikov K."/>
            <person name="Dedysh S.N."/>
        </authorList>
    </citation>
    <scope>NUCLEOTIDE SEQUENCE [LARGE SCALE GENOMIC DNA]</scope>
    <source>
        <strain evidence="4 5">RX1</strain>
    </source>
</reference>